<dbReference type="Proteomes" id="UP000031532">
    <property type="component" value="Unassembled WGS sequence"/>
</dbReference>
<reference evidence="3 4" key="1">
    <citation type="journal article" date="2015" name="Genome Announc.">
        <title>Draft Genome Sequence of the Terrestrial Cyanobacterium Scytonema millei VB511283, Isolated from Eastern India.</title>
        <authorList>
            <person name="Sen D."/>
            <person name="Chandrababunaidu M.M."/>
            <person name="Singh D."/>
            <person name="Sanghi N."/>
            <person name="Ghorai A."/>
            <person name="Mishra G.P."/>
            <person name="Madduluri M."/>
            <person name="Adhikary S.P."/>
            <person name="Tripathy S."/>
        </authorList>
    </citation>
    <scope>NUCLEOTIDE SEQUENCE [LARGE SCALE GENOMIC DNA]</scope>
    <source>
        <strain evidence="3 4">VB511283</strain>
    </source>
</reference>
<dbReference type="OrthoDB" id="9816434at2"/>
<feature type="transmembrane region" description="Helical" evidence="1">
    <location>
        <begin position="169"/>
        <end position="188"/>
    </location>
</feature>
<dbReference type="SUPFAM" id="SSF49879">
    <property type="entry name" value="SMAD/FHA domain"/>
    <property type="match status" value="1"/>
</dbReference>
<feature type="domain" description="FHA" evidence="2">
    <location>
        <begin position="34"/>
        <end position="87"/>
    </location>
</feature>
<keyword evidence="1" id="KW-0472">Membrane</keyword>
<evidence type="ECO:0000259" key="2">
    <source>
        <dbReference type="PROSITE" id="PS50006"/>
    </source>
</evidence>
<sequence length="463" mass="51204">MTEQHLAEGWLRLLPNAGEAGLTCSYSLSPEREMTIGRDPACDIVLESEQYGMVSRHHATFYPLPQNRWQVCDMNSSNGTFINGQRLQGCRELVPGDRITLGEGREAFAKHGRRAYRLRHRGAEFIFESHSPHPSSLIPPPASPLTEAEVNFSHLFPIISTAKDLTHKAYLIPGIFTVIFVVLMFATVGQPKAIRFNQLLVATYLSSAAYYFVYRLCGKIKPWWLPILAATATALILFSPILPLFIFIFRRILPGDLPNSLIALSFPELFLRMFVGAGLMEEFLKALPVLGAYALGRRLASPWREWIGVWEPLDGILLGTASAVGFTLVETLWQYVPEIAQNVAMSAGQAAGQIVGLQLLIPRIIGAVAGHMADSGYFGYFIGLSVLKPRQRWQILSVGYVSAAALHALWNSTAAFSGLLLVVVGVLSYAFLTAAILKARMLSPTRSQNFATRFLEKTPKRPD</sequence>
<dbReference type="SMART" id="SM00240">
    <property type="entry name" value="FHA"/>
    <property type="match status" value="1"/>
</dbReference>
<comment type="caution">
    <text evidence="3">The sequence shown here is derived from an EMBL/GenBank/DDBJ whole genome shotgun (WGS) entry which is preliminary data.</text>
</comment>
<feature type="transmembrane region" description="Helical" evidence="1">
    <location>
        <begin position="393"/>
        <end position="410"/>
    </location>
</feature>
<accession>A0A9X5E9M3</accession>
<evidence type="ECO:0000256" key="1">
    <source>
        <dbReference type="SAM" id="Phobius"/>
    </source>
</evidence>
<evidence type="ECO:0000313" key="4">
    <source>
        <dbReference type="Proteomes" id="UP000031532"/>
    </source>
</evidence>
<feature type="transmembrane region" description="Helical" evidence="1">
    <location>
        <begin position="225"/>
        <end position="249"/>
    </location>
</feature>
<keyword evidence="3" id="KW-0645">Protease</keyword>
<dbReference type="Pfam" id="PF00498">
    <property type="entry name" value="FHA"/>
    <property type="match status" value="1"/>
</dbReference>
<protein>
    <submittedName>
        <fullName evidence="3">PrsW family intramembrane metalloprotease</fullName>
    </submittedName>
</protein>
<dbReference type="PROSITE" id="PS50006">
    <property type="entry name" value="FHA_DOMAIN"/>
    <property type="match status" value="1"/>
</dbReference>
<feature type="transmembrane region" description="Helical" evidence="1">
    <location>
        <begin position="416"/>
        <end position="437"/>
    </location>
</feature>
<dbReference type="AlphaFoldDB" id="A0A9X5E9M3"/>
<dbReference type="CDD" id="cd00060">
    <property type="entry name" value="FHA"/>
    <property type="match status" value="1"/>
</dbReference>
<evidence type="ECO:0000313" key="3">
    <source>
        <dbReference type="EMBL" id="NHC37880.1"/>
    </source>
</evidence>
<name>A0A9X5E9M3_9CYAN</name>
<dbReference type="PANTHER" id="PTHR23308">
    <property type="entry name" value="NUCLEAR INHIBITOR OF PROTEIN PHOSPHATASE-1"/>
    <property type="match status" value="1"/>
</dbReference>
<dbReference type="Pfam" id="PF13367">
    <property type="entry name" value="PrsW-protease"/>
    <property type="match status" value="1"/>
</dbReference>
<gene>
    <name evidence="3" type="ORF">QH73_0025110</name>
</gene>
<feature type="transmembrane region" description="Helical" evidence="1">
    <location>
        <begin position="194"/>
        <end position="213"/>
    </location>
</feature>
<dbReference type="RefSeq" id="WP_039713861.1">
    <property type="nucleotide sequence ID" value="NZ_JTJC03000012.1"/>
</dbReference>
<dbReference type="Gene3D" id="2.60.200.20">
    <property type="match status" value="1"/>
</dbReference>
<proteinExistence type="predicted"/>
<organism evidence="3 4">
    <name type="scientific">Scytonema millei VB511283</name>
    <dbReference type="NCBI Taxonomy" id="1245923"/>
    <lineage>
        <taxon>Bacteria</taxon>
        <taxon>Bacillati</taxon>
        <taxon>Cyanobacteriota</taxon>
        <taxon>Cyanophyceae</taxon>
        <taxon>Nostocales</taxon>
        <taxon>Scytonemataceae</taxon>
        <taxon>Scytonema</taxon>
    </lineage>
</organism>
<dbReference type="EMBL" id="JTJC03000012">
    <property type="protein sequence ID" value="NHC37880.1"/>
    <property type="molecule type" value="Genomic_DNA"/>
</dbReference>
<keyword evidence="3" id="KW-0378">Hydrolase</keyword>
<keyword evidence="1" id="KW-1133">Transmembrane helix</keyword>
<keyword evidence="4" id="KW-1185">Reference proteome</keyword>
<dbReference type="InterPro" id="IPR050923">
    <property type="entry name" value="Cell_Proc_Reg/RNA_Proc"/>
</dbReference>
<keyword evidence="3" id="KW-0482">Metalloprotease</keyword>
<dbReference type="GO" id="GO:0008237">
    <property type="term" value="F:metallopeptidase activity"/>
    <property type="evidence" value="ECO:0007669"/>
    <property type="project" value="UniProtKB-KW"/>
</dbReference>
<dbReference type="InterPro" id="IPR026898">
    <property type="entry name" value="PrsW"/>
</dbReference>
<dbReference type="InterPro" id="IPR000253">
    <property type="entry name" value="FHA_dom"/>
</dbReference>
<keyword evidence="1" id="KW-0812">Transmembrane</keyword>
<dbReference type="InterPro" id="IPR008984">
    <property type="entry name" value="SMAD_FHA_dom_sf"/>
</dbReference>